<gene>
    <name evidence="1" type="ORF">EVG20_g8198</name>
</gene>
<sequence length="166" mass="19202">MLYANFHISRWGQPNPSNTFDILRLFFDTCALECLAKLTASGVMESEHWQRIVARTCVNARQLVVRDGVEGFLEFLEPPEPPSGSEPGTDRADPFSNLQDLFLERTMIDLPPCWQEVTTVGQIFDILRERKARGRSIQTLDINNCARQDPEWWELEKVRRTMVFTI</sequence>
<comment type="caution">
    <text evidence="1">The sequence shown here is derived from an EMBL/GenBank/DDBJ whole genome shotgun (WGS) entry which is preliminary data.</text>
</comment>
<organism evidence="1 2">
    <name type="scientific">Dentipellis fragilis</name>
    <dbReference type="NCBI Taxonomy" id="205917"/>
    <lineage>
        <taxon>Eukaryota</taxon>
        <taxon>Fungi</taxon>
        <taxon>Dikarya</taxon>
        <taxon>Basidiomycota</taxon>
        <taxon>Agaricomycotina</taxon>
        <taxon>Agaricomycetes</taxon>
        <taxon>Russulales</taxon>
        <taxon>Hericiaceae</taxon>
        <taxon>Dentipellis</taxon>
    </lineage>
</organism>
<evidence type="ECO:0000313" key="2">
    <source>
        <dbReference type="Proteomes" id="UP000298327"/>
    </source>
</evidence>
<dbReference type="EMBL" id="SEOQ01000690">
    <property type="protein sequence ID" value="TFY58314.1"/>
    <property type="molecule type" value="Genomic_DNA"/>
</dbReference>
<dbReference type="AlphaFoldDB" id="A0A4Y9Y721"/>
<accession>A0A4Y9Y721</accession>
<proteinExistence type="predicted"/>
<keyword evidence="2" id="KW-1185">Reference proteome</keyword>
<evidence type="ECO:0000313" key="1">
    <source>
        <dbReference type="EMBL" id="TFY58314.1"/>
    </source>
</evidence>
<name>A0A4Y9Y721_9AGAM</name>
<protein>
    <submittedName>
        <fullName evidence="1">Uncharacterized protein</fullName>
    </submittedName>
</protein>
<dbReference type="Proteomes" id="UP000298327">
    <property type="component" value="Unassembled WGS sequence"/>
</dbReference>
<reference evidence="1 2" key="1">
    <citation type="submission" date="2019-02" db="EMBL/GenBank/DDBJ databases">
        <title>Genome sequencing of the rare red list fungi Dentipellis fragilis.</title>
        <authorList>
            <person name="Buettner E."/>
            <person name="Kellner H."/>
        </authorList>
    </citation>
    <scope>NUCLEOTIDE SEQUENCE [LARGE SCALE GENOMIC DNA]</scope>
    <source>
        <strain evidence="1 2">DSM 105465</strain>
    </source>
</reference>